<gene>
    <name evidence="6" type="primary">btuD_7</name>
    <name evidence="6" type="ORF">PS847_04071</name>
</gene>
<dbReference type="InterPro" id="IPR003439">
    <property type="entry name" value="ABC_transporter-like_ATP-bd"/>
</dbReference>
<sequence length="457" mass="50580">MSSEVAIKVENLSKCYEIYDQPRDRLKQFIVPRLQATVRMQPSRFYREFWALRDVSFEVKRGETVGIIGCNGSGKSTLLQMICGTLNPTTGTVKTHGRIAALLELGSGFDPEFTGRDNVYMNAAVLGLAREEIDQRFDEIAAFADIGEFIEQPVKSYSSGMVVRLAFAVQAMIDPDIFIVDEALAVGDEKFQRKCFARMEELKSQGTSILFVSHSASSIIELCDRTLLLDHGTRLMYGAAPQAVRAYQKLIYAPQAEYKRLVEAYLEADKTGENVDLQKTTQKPRVVSVDVSEDSFDSGLVPETTAIYPTQGAEITSFSILDADGRQVNVLQAGSTYHMQVAGHFSESFDATFWGIHIRNVSGSVVTGQRFPEDGAYFEPVSAGSDFNIKFSFHMSLLPGVYFVGGGVWSNQEPSCAHRIMDAIMFRVVSEDKLNSFGYVDLMASVPQAEVGRKATI</sequence>
<organism evidence="6 7">
    <name type="scientific">Pseudomonas fluorescens</name>
    <dbReference type="NCBI Taxonomy" id="294"/>
    <lineage>
        <taxon>Bacteria</taxon>
        <taxon>Pseudomonadati</taxon>
        <taxon>Pseudomonadota</taxon>
        <taxon>Gammaproteobacteria</taxon>
        <taxon>Pseudomonadales</taxon>
        <taxon>Pseudomonadaceae</taxon>
        <taxon>Pseudomonas</taxon>
    </lineage>
</organism>
<dbReference type="PROSITE" id="PS50893">
    <property type="entry name" value="ABC_TRANSPORTER_2"/>
    <property type="match status" value="1"/>
</dbReference>
<dbReference type="EMBL" id="CABVIC010000004">
    <property type="protein sequence ID" value="VVP25598.1"/>
    <property type="molecule type" value="Genomic_DNA"/>
</dbReference>
<dbReference type="GO" id="GO:0005524">
    <property type="term" value="F:ATP binding"/>
    <property type="evidence" value="ECO:0007669"/>
    <property type="project" value="UniProtKB-KW"/>
</dbReference>
<dbReference type="GO" id="GO:0140359">
    <property type="term" value="F:ABC-type transporter activity"/>
    <property type="evidence" value="ECO:0007669"/>
    <property type="project" value="InterPro"/>
</dbReference>
<evidence type="ECO:0000313" key="6">
    <source>
        <dbReference type="EMBL" id="VVP25598.1"/>
    </source>
</evidence>
<evidence type="ECO:0000256" key="1">
    <source>
        <dbReference type="ARBA" id="ARBA00005417"/>
    </source>
</evidence>
<name>A0A5E7MLE5_PSEFL</name>
<dbReference type="Gene3D" id="2.70.50.60">
    <property type="entry name" value="abc- transporter (atp binding component) like domain"/>
    <property type="match status" value="1"/>
</dbReference>
<dbReference type="Gene3D" id="3.40.50.300">
    <property type="entry name" value="P-loop containing nucleotide triphosphate hydrolases"/>
    <property type="match status" value="1"/>
</dbReference>
<evidence type="ECO:0000259" key="5">
    <source>
        <dbReference type="PROSITE" id="PS50893"/>
    </source>
</evidence>
<feature type="domain" description="ABC transporter" evidence="5">
    <location>
        <begin position="32"/>
        <end position="256"/>
    </location>
</feature>
<keyword evidence="2" id="KW-0813">Transport</keyword>
<dbReference type="InterPro" id="IPR027417">
    <property type="entry name" value="P-loop_NTPase"/>
</dbReference>
<evidence type="ECO:0000256" key="4">
    <source>
        <dbReference type="ARBA" id="ARBA00022840"/>
    </source>
</evidence>
<comment type="similarity">
    <text evidence="1">Belongs to the ABC transporter superfamily.</text>
</comment>
<dbReference type="GO" id="GO:0016887">
    <property type="term" value="F:ATP hydrolysis activity"/>
    <property type="evidence" value="ECO:0007669"/>
    <property type="project" value="InterPro"/>
</dbReference>
<dbReference type="InterPro" id="IPR015860">
    <property type="entry name" value="ABC_transpr_TagH-like"/>
</dbReference>
<dbReference type="RefSeq" id="WP_150637726.1">
    <property type="nucleotide sequence ID" value="NZ_CABVIC010000004.1"/>
</dbReference>
<dbReference type="InterPro" id="IPR003593">
    <property type="entry name" value="AAA+_ATPase"/>
</dbReference>
<dbReference type="SMART" id="SM00382">
    <property type="entry name" value="AAA"/>
    <property type="match status" value="1"/>
</dbReference>
<evidence type="ECO:0000256" key="3">
    <source>
        <dbReference type="ARBA" id="ARBA00022741"/>
    </source>
</evidence>
<keyword evidence="3" id="KW-0547">Nucleotide-binding</keyword>
<dbReference type="InterPro" id="IPR050683">
    <property type="entry name" value="Bact_Polysacc_Export_ATP-bd"/>
</dbReference>
<evidence type="ECO:0000313" key="7">
    <source>
        <dbReference type="Proteomes" id="UP000326067"/>
    </source>
</evidence>
<dbReference type="Pfam" id="PF00005">
    <property type="entry name" value="ABC_tran"/>
    <property type="match status" value="1"/>
</dbReference>
<dbReference type="AlphaFoldDB" id="A0A5E7MLE5"/>
<dbReference type="PANTHER" id="PTHR46743">
    <property type="entry name" value="TEICHOIC ACIDS EXPORT ATP-BINDING PROTEIN TAGH"/>
    <property type="match status" value="1"/>
</dbReference>
<dbReference type="Proteomes" id="UP000326067">
    <property type="component" value="Unassembled WGS sequence"/>
</dbReference>
<proteinExistence type="inferred from homology"/>
<dbReference type="Pfam" id="PF14524">
    <property type="entry name" value="Wzt_C"/>
    <property type="match status" value="1"/>
</dbReference>
<accession>A0A5E7MLE5</accession>
<dbReference type="SUPFAM" id="SSF52540">
    <property type="entry name" value="P-loop containing nucleoside triphosphate hydrolases"/>
    <property type="match status" value="1"/>
</dbReference>
<evidence type="ECO:0000256" key="2">
    <source>
        <dbReference type="ARBA" id="ARBA00022448"/>
    </source>
</evidence>
<dbReference type="GO" id="GO:0016020">
    <property type="term" value="C:membrane"/>
    <property type="evidence" value="ECO:0007669"/>
    <property type="project" value="InterPro"/>
</dbReference>
<keyword evidence="6" id="KW-0378">Hydrolase</keyword>
<keyword evidence="4 6" id="KW-0067">ATP-binding</keyword>
<protein>
    <submittedName>
        <fullName evidence="6">Vitamin B12 import ATP-binding protein BtuD</fullName>
        <ecNumber evidence="6">3.6.3.33</ecNumber>
    </submittedName>
</protein>
<dbReference type="CDD" id="cd10147">
    <property type="entry name" value="Wzt_C-like"/>
    <property type="match status" value="1"/>
</dbReference>
<reference evidence="6 7" key="1">
    <citation type="submission" date="2019-09" db="EMBL/GenBank/DDBJ databases">
        <authorList>
            <person name="Chandra G."/>
            <person name="Truman W A."/>
        </authorList>
    </citation>
    <scope>NUCLEOTIDE SEQUENCE [LARGE SCALE GENOMIC DNA]</scope>
    <source>
        <strain evidence="6">PS847</strain>
    </source>
</reference>
<dbReference type="CDD" id="cd03220">
    <property type="entry name" value="ABC_KpsT_Wzt"/>
    <property type="match status" value="1"/>
</dbReference>
<dbReference type="InterPro" id="IPR029439">
    <property type="entry name" value="Wzt_C"/>
</dbReference>
<dbReference type="PANTHER" id="PTHR46743:SF2">
    <property type="entry name" value="TEICHOIC ACIDS EXPORT ATP-BINDING PROTEIN TAGH"/>
    <property type="match status" value="1"/>
</dbReference>
<dbReference type="EC" id="3.6.3.33" evidence="6"/>